<reference evidence="1" key="1">
    <citation type="submission" date="2020-02" db="EMBL/GenBank/DDBJ databases">
        <authorList>
            <person name="Shen X.-R."/>
            <person name="Zhang Y.-X."/>
        </authorList>
    </citation>
    <scope>NUCLEOTIDE SEQUENCE</scope>
    <source>
        <strain evidence="1">SYP-B3998</strain>
    </source>
</reference>
<gene>
    <name evidence="1" type="ORF">GK047_19645</name>
</gene>
<name>A0A6G4A1P7_9BACL</name>
<dbReference type="AlphaFoldDB" id="A0A6G4A1P7"/>
<organism evidence="1">
    <name type="scientific">Paenibacillus sp. SYP-B3998</name>
    <dbReference type="NCBI Taxonomy" id="2678564"/>
    <lineage>
        <taxon>Bacteria</taxon>
        <taxon>Bacillati</taxon>
        <taxon>Bacillota</taxon>
        <taxon>Bacilli</taxon>
        <taxon>Bacillales</taxon>
        <taxon>Paenibacillaceae</taxon>
        <taxon>Paenibacillus</taxon>
    </lineage>
</organism>
<dbReference type="RefSeq" id="WP_163950618.1">
    <property type="nucleotide sequence ID" value="NZ_JAAIKC010000008.1"/>
</dbReference>
<dbReference type="EMBL" id="JAAIKC010000008">
    <property type="protein sequence ID" value="NEW08218.1"/>
    <property type="molecule type" value="Genomic_DNA"/>
</dbReference>
<evidence type="ECO:0008006" key="2">
    <source>
        <dbReference type="Google" id="ProtNLM"/>
    </source>
</evidence>
<evidence type="ECO:0000313" key="1">
    <source>
        <dbReference type="EMBL" id="NEW08218.1"/>
    </source>
</evidence>
<comment type="caution">
    <text evidence="1">The sequence shown here is derived from an EMBL/GenBank/DDBJ whole genome shotgun (WGS) entry which is preliminary data.</text>
</comment>
<proteinExistence type="predicted"/>
<protein>
    <recommendedName>
        <fullName evidence="2">DUF3168 domain-containing protein</fullName>
    </recommendedName>
</protein>
<accession>A0A6G4A1P7</accession>
<sequence>MTSDTLLTVIFNKSQLSRSNAGYRETTLSFNILCHIDNWQLDRGIRPYSILGEIDKLFNNEKVIGIGKVQFDRARFMTANEKYAGYRLDYTVINFR</sequence>